<organism evidence="1 2">
    <name type="scientific">Rhodococcus erythropolis</name>
    <name type="common">Arthrobacter picolinophilus</name>
    <dbReference type="NCBI Taxonomy" id="1833"/>
    <lineage>
        <taxon>Bacteria</taxon>
        <taxon>Bacillati</taxon>
        <taxon>Actinomycetota</taxon>
        <taxon>Actinomycetes</taxon>
        <taxon>Mycobacteriales</taxon>
        <taxon>Nocardiaceae</taxon>
        <taxon>Rhodococcus</taxon>
        <taxon>Rhodococcus erythropolis group</taxon>
    </lineage>
</organism>
<gene>
    <name evidence="1" type="ORF">G9444_6559</name>
</gene>
<accession>A0A6G9D3Y4</accession>
<evidence type="ECO:0000313" key="1">
    <source>
        <dbReference type="EMBL" id="QIP43802.1"/>
    </source>
</evidence>
<name>A0A6G9D3Y4_RHOER</name>
<dbReference type="EMBL" id="CP050125">
    <property type="protein sequence ID" value="QIP43802.1"/>
    <property type="molecule type" value="Genomic_DNA"/>
</dbReference>
<sequence>MEIAYCLYFLENMRENNPVDFGSASCPLHRADAGTPRITC</sequence>
<proteinExistence type="predicted"/>
<protein>
    <submittedName>
        <fullName evidence="1">Uncharacterized protein</fullName>
    </submittedName>
</protein>
<dbReference type="AlphaFoldDB" id="A0A6G9D3Y4"/>
<evidence type="ECO:0000313" key="2">
    <source>
        <dbReference type="Proteomes" id="UP000502345"/>
    </source>
</evidence>
<dbReference type="Proteomes" id="UP000502345">
    <property type="component" value="Plasmid plas1"/>
</dbReference>
<keyword evidence="1" id="KW-0614">Plasmid</keyword>
<geneLocation type="plasmid" evidence="1 2">
    <name>plas1</name>
</geneLocation>
<reference evidence="1 2" key="1">
    <citation type="submission" date="2020-03" db="EMBL/GenBank/DDBJ databases">
        <title>Screen low temperature-resistant strains for efficient degradation of petroleum hydrocarbons under the low temperature.</title>
        <authorList>
            <person name="Wang Y."/>
            <person name="Chen J."/>
        </authorList>
    </citation>
    <scope>NUCLEOTIDE SEQUENCE [LARGE SCALE GENOMIC DNA]</scope>
    <source>
        <strain evidence="1 2">KB1</strain>
        <plasmid evidence="1 2">plas1</plasmid>
    </source>
</reference>